<accession>A0A3N4IX25</accession>
<evidence type="ECO:0000313" key="1">
    <source>
        <dbReference type="EMBL" id="RPA89368.1"/>
    </source>
</evidence>
<keyword evidence="2" id="KW-1185">Reference proteome</keyword>
<proteinExistence type="predicted"/>
<sequence length="51" mass="5749">MDLPLLILQAEVKIAKDIKKDRRILSRAHVITGAEAMEAMHDANVKKQKLP</sequence>
<organism evidence="1 2">
    <name type="scientific">Choiromyces venosus 120613-1</name>
    <dbReference type="NCBI Taxonomy" id="1336337"/>
    <lineage>
        <taxon>Eukaryota</taxon>
        <taxon>Fungi</taxon>
        <taxon>Dikarya</taxon>
        <taxon>Ascomycota</taxon>
        <taxon>Pezizomycotina</taxon>
        <taxon>Pezizomycetes</taxon>
        <taxon>Pezizales</taxon>
        <taxon>Tuberaceae</taxon>
        <taxon>Choiromyces</taxon>
    </lineage>
</organism>
<name>A0A3N4IX25_9PEZI</name>
<protein>
    <submittedName>
        <fullName evidence="1">Uncharacterized protein</fullName>
    </submittedName>
</protein>
<evidence type="ECO:0000313" key="2">
    <source>
        <dbReference type="Proteomes" id="UP000276215"/>
    </source>
</evidence>
<gene>
    <name evidence="1" type="ORF">L873DRAFT_1822979</name>
</gene>
<dbReference type="EMBL" id="ML120586">
    <property type="protein sequence ID" value="RPA89368.1"/>
    <property type="molecule type" value="Genomic_DNA"/>
</dbReference>
<reference evidence="1 2" key="1">
    <citation type="journal article" date="2018" name="Nat. Ecol. Evol.">
        <title>Pezizomycetes genomes reveal the molecular basis of ectomycorrhizal truffle lifestyle.</title>
        <authorList>
            <person name="Murat C."/>
            <person name="Payen T."/>
            <person name="Noel B."/>
            <person name="Kuo A."/>
            <person name="Morin E."/>
            <person name="Chen J."/>
            <person name="Kohler A."/>
            <person name="Krizsan K."/>
            <person name="Balestrini R."/>
            <person name="Da Silva C."/>
            <person name="Montanini B."/>
            <person name="Hainaut M."/>
            <person name="Levati E."/>
            <person name="Barry K.W."/>
            <person name="Belfiori B."/>
            <person name="Cichocki N."/>
            <person name="Clum A."/>
            <person name="Dockter R.B."/>
            <person name="Fauchery L."/>
            <person name="Guy J."/>
            <person name="Iotti M."/>
            <person name="Le Tacon F."/>
            <person name="Lindquist E.A."/>
            <person name="Lipzen A."/>
            <person name="Malagnac F."/>
            <person name="Mello A."/>
            <person name="Molinier V."/>
            <person name="Miyauchi S."/>
            <person name="Poulain J."/>
            <person name="Riccioni C."/>
            <person name="Rubini A."/>
            <person name="Sitrit Y."/>
            <person name="Splivallo R."/>
            <person name="Traeger S."/>
            <person name="Wang M."/>
            <person name="Zifcakova L."/>
            <person name="Wipf D."/>
            <person name="Zambonelli A."/>
            <person name="Paolocci F."/>
            <person name="Nowrousian M."/>
            <person name="Ottonello S."/>
            <person name="Baldrian P."/>
            <person name="Spatafora J.W."/>
            <person name="Henrissat B."/>
            <person name="Nagy L.G."/>
            <person name="Aury J.M."/>
            <person name="Wincker P."/>
            <person name="Grigoriev I.V."/>
            <person name="Bonfante P."/>
            <person name="Martin F.M."/>
        </authorList>
    </citation>
    <scope>NUCLEOTIDE SEQUENCE [LARGE SCALE GENOMIC DNA]</scope>
    <source>
        <strain evidence="1 2">120613-1</strain>
    </source>
</reference>
<dbReference type="AlphaFoldDB" id="A0A3N4IX25"/>
<dbReference type="Proteomes" id="UP000276215">
    <property type="component" value="Unassembled WGS sequence"/>
</dbReference>